<dbReference type="GO" id="GO:0071978">
    <property type="term" value="P:bacterial-type flagellum-dependent swarming motility"/>
    <property type="evidence" value="ECO:0007669"/>
    <property type="project" value="TreeGrafter"/>
</dbReference>
<reference evidence="12 13" key="1">
    <citation type="submission" date="2020-02" db="EMBL/GenBank/DDBJ databases">
        <authorList>
            <person name="Chen W.-M."/>
        </authorList>
    </citation>
    <scope>NUCLEOTIDE SEQUENCE [LARGE SCALE GENOMIC DNA]</scope>
    <source>
        <strain evidence="12 13">KMS-5</strain>
    </source>
</reference>
<dbReference type="GO" id="GO:0050918">
    <property type="term" value="P:positive chemotaxis"/>
    <property type="evidence" value="ECO:0007669"/>
    <property type="project" value="TreeGrafter"/>
</dbReference>
<evidence type="ECO:0000256" key="6">
    <source>
        <dbReference type="ARBA" id="ARBA00022500"/>
    </source>
</evidence>
<dbReference type="RefSeq" id="WP_164623094.1">
    <property type="nucleotide sequence ID" value="NZ_JAAIVJ010000001.1"/>
</dbReference>
<evidence type="ECO:0000313" key="13">
    <source>
        <dbReference type="Proteomes" id="UP000477782"/>
    </source>
</evidence>
<evidence type="ECO:0000256" key="3">
    <source>
        <dbReference type="ARBA" id="ARBA00011049"/>
    </source>
</evidence>
<dbReference type="GO" id="GO:0005886">
    <property type="term" value="C:plasma membrane"/>
    <property type="evidence" value="ECO:0007669"/>
    <property type="project" value="UniProtKB-SubCell"/>
</dbReference>
<dbReference type="GO" id="GO:0009425">
    <property type="term" value="C:bacterial-type flagellum basal body"/>
    <property type="evidence" value="ECO:0007669"/>
    <property type="project" value="UniProtKB-SubCell"/>
</dbReference>
<name>A0A6M0QQZ1_9RHOB</name>
<keyword evidence="6" id="KW-0145">Chemotaxis</keyword>
<keyword evidence="7" id="KW-0283">Flagellar rotation</keyword>
<proteinExistence type="inferred from homology"/>
<comment type="similarity">
    <text evidence="3">Belongs to the FliM family.</text>
</comment>
<keyword evidence="12" id="KW-0969">Cilium</keyword>
<comment type="caution">
    <text evidence="12">The sequence shown here is derived from an EMBL/GenBank/DDBJ whole genome shotgun (WGS) entry which is preliminary data.</text>
</comment>
<keyword evidence="5" id="KW-1003">Cell membrane</keyword>
<keyword evidence="12" id="KW-0282">Flagellum</keyword>
<dbReference type="Gene3D" id="3.40.1550.10">
    <property type="entry name" value="CheC-like"/>
    <property type="match status" value="1"/>
</dbReference>
<dbReference type="PANTHER" id="PTHR30034:SF3">
    <property type="entry name" value="FLAGELLAR MOTOR SWITCH PROTEIN FLIM"/>
    <property type="match status" value="1"/>
</dbReference>
<dbReference type="Gene3D" id="2.30.330.10">
    <property type="entry name" value="SpoA-like"/>
    <property type="match status" value="1"/>
</dbReference>
<accession>A0A6M0QQZ1</accession>
<comment type="function">
    <text evidence="10">FliM is one of three proteins (FliG, FliN, FliM) that forms the rotor-mounted switch complex (C ring), located at the base of the basal body. This complex interacts with the CheY and CheZ chemotaxis proteins, in addition to contacting components of the motor that determine the direction of flagellar rotation.</text>
</comment>
<feature type="domain" description="Flagellar motor switch protein FliN-like C-terminal" evidence="11">
    <location>
        <begin position="227"/>
        <end position="297"/>
    </location>
</feature>
<gene>
    <name evidence="12" type="ORF">G4Z14_02140</name>
</gene>
<dbReference type="Proteomes" id="UP000477782">
    <property type="component" value="Unassembled WGS sequence"/>
</dbReference>
<evidence type="ECO:0000256" key="1">
    <source>
        <dbReference type="ARBA" id="ARBA00004117"/>
    </source>
</evidence>
<keyword evidence="12" id="KW-0966">Cell projection</keyword>
<dbReference type="PANTHER" id="PTHR30034">
    <property type="entry name" value="FLAGELLAR MOTOR SWITCH PROTEIN FLIM"/>
    <property type="match status" value="1"/>
</dbReference>
<protein>
    <recommendedName>
        <fullName evidence="4">Flagellar motor switch protein FliM</fullName>
    </recommendedName>
</protein>
<keyword evidence="9" id="KW-0975">Bacterial flagellum</keyword>
<dbReference type="EMBL" id="JAAIVJ010000001">
    <property type="protein sequence ID" value="NEY89083.1"/>
    <property type="molecule type" value="Genomic_DNA"/>
</dbReference>
<evidence type="ECO:0000256" key="4">
    <source>
        <dbReference type="ARBA" id="ARBA00021898"/>
    </source>
</evidence>
<dbReference type="InterPro" id="IPR036429">
    <property type="entry name" value="SpoA-like_sf"/>
</dbReference>
<dbReference type="SUPFAM" id="SSF101801">
    <property type="entry name" value="Surface presentation of antigens (SPOA)"/>
    <property type="match status" value="1"/>
</dbReference>
<keyword evidence="8" id="KW-0472">Membrane</keyword>
<evidence type="ECO:0000259" key="11">
    <source>
        <dbReference type="Pfam" id="PF01052"/>
    </source>
</evidence>
<comment type="subcellular location">
    <subcellularLocation>
        <location evidence="1">Bacterial flagellum basal body</location>
    </subcellularLocation>
    <subcellularLocation>
        <location evidence="2">Cell membrane</location>
        <topology evidence="2">Peripheral membrane protein</topology>
    </subcellularLocation>
</comment>
<organism evidence="12 13">
    <name type="scientific">Tabrizicola oligotrophica</name>
    <dbReference type="NCBI Taxonomy" id="2710650"/>
    <lineage>
        <taxon>Bacteria</taxon>
        <taxon>Pseudomonadati</taxon>
        <taxon>Pseudomonadota</taxon>
        <taxon>Alphaproteobacteria</taxon>
        <taxon>Rhodobacterales</taxon>
        <taxon>Paracoccaceae</taxon>
        <taxon>Tabrizicola</taxon>
    </lineage>
</organism>
<evidence type="ECO:0000256" key="5">
    <source>
        <dbReference type="ARBA" id="ARBA00022475"/>
    </source>
</evidence>
<dbReference type="AlphaFoldDB" id="A0A6M0QQZ1"/>
<keyword evidence="13" id="KW-1185">Reference proteome</keyword>
<dbReference type="InterPro" id="IPR001543">
    <property type="entry name" value="FliN-like_C"/>
</dbReference>
<sequence>MAAEDTVIRRKLASARADDHDGGPGADRGWRVALARAARDRLKLALEVRALTLGRAGLAEVLELPPDRALIAVLEGPGEGVGVLILAPEVLQAMVEVLTIGRVNAGASTLASRKPTRTDAAMVAPMLDAALADLEQTLAQEADLVWAGGWRYASFLDDPRPLGLMLEDFSYRIVKCEVDLAEGARSGGVLLILPAEGRGRLPHRPVLRAQNDEAQTQRAFAEALAEEVEAATCCLDAVLTRATMPLSQVAGLQVGDVLPLGMAGLDRVSLEALDGRKLAEGRLGQNRGLRALRLGEAVAPGRPQPVSVAPVSAAVQGTPAALRQSA</sequence>
<evidence type="ECO:0000256" key="9">
    <source>
        <dbReference type="ARBA" id="ARBA00023143"/>
    </source>
</evidence>
<evidence type="ECO:0000256" key="7">
    <source>
        <dbReference type="ARBA" id="ARBA00022779"/>
    </source>
</evidence>
<dbReference type="Pfam" id="PF01052">
    <property type="entry name" value="FliMN_C"/>
    <property type="match status" value="1"/>
</dbReference>
<evidence type="ECO:0000313" key="12">
    <source>
        <dbReference type="EMBL" id="NEY89083.1"/>
    </source>
</evidence>
<evidence type="ECO:0000256" key="10">
    <source>
        <dbReference type="ARBA" id="ARBA00025044"/>
    </source>
</evidence>
<dbReference type="InterPro" id="IPR028976">
    <property type="entry name" value="CheC-like_sf"/>
</dbReference>
<evidence type="ECO:0000256" key="2">
    <source>
        <dbReference type="ARBA" id="ARBA00004202"/>
    </source>
</evidence>
<evidence type="ECO:0000256" key="8">
    <source>
        <dbReference type="ARBA" id="ARBA00023136"/>
    </source>
</evidence>